<gene>
    <name evidence="2" type="ORF">KS419_14240</name>
</gene>
<dbReference type="Proteomes" id="UP000784880">
    <property type="component" value="Unassembled WGS sequence"/>
</dbReference>
<feature type="transmembrane region" description="Helical" evidence="1">
    <location>
        <begin position="20"/>
        <end position="46"/>
    </location>
</feature>
<protein>
    <submittedName>
        <fullName evidence="2">DUF624 domain-containing protein</fullName>
    </submittedName>
</protein>
<evidence type="ECO:0000256" key="1">
    <source>
        <dbReference type="SAM" id="Phobius"/>
    </source>
</evidence>
<evidence type="ECO:0000313" key="3">
    <source>
        <dbReference type="Proteomes" id="UP000784880"/>
    </source>
</evidence>
<organism evidence="2 3">
    <name type="scientific">Evansella tamaricis</name>
    <dbReference type="NCBI Taxonomy" id="2069301"/>
    <lineage>
        <taxon>Bacteria</taxon>
        <taxon>Bacillati</taxon>
        <taxon>Bacillota</taxon>
        <taxon>Bacilli</taxon>
        <taxon>Bacillales</taxon>
        <taxon>Bacillaceae</taxon>
        <taxon>Evansella</taxon>
    </lineage>
</organism>
<feature type="transmembrane region" description="Helical" evidence="1">
    <location>
        <begin position="104"/>
        <end position="129"/>
    </location>
</feature>
<proteinExistence type="predicted"/>
<dbReference type="EMBL" id="JAHQCS010000113">
    <property type="protein sequence ID" value="MBU9712886.1"/>
    <property type="molecule type" value="Genomic_DNA"/>
</dbReference>
<name>A0ABS6JH02_9BACI</name>
<dbReference type="InterPro" id="IPR006938">
    <property type="entry name" value="DUF624"/>
</dbReference>
<feature type="transmembrane region" description="Helical" evidence="1">
    <location>
        <begin position="172"/>
        <end position="191"/>
    </location>
</feature>
<keyword evidence="1" id="KW-1133">Transmembrane helix</keyword>
<keyword evidence="1" id="KW-0812">Transmembrane</keyword>
<keyword evidence="3" id="KW-1185">Reference proteome</keyword>
<feature type="transmembrane region" description="Helical" evidence="1">
    <location>
        <begin position="75"/>
        <end position="98"/>
    </location>
</feature>
<keyword evidence="1" id="KW-0472">Membrane</keyword>
<reference evidence="2 3" key="1">
    <citation type="submission" date="2021-06" db="EMBL/GenBank/DDBJ databases">
        <title>Bacillus sp. RD4P76, an endophyte from a halophyte.</title>
        <authorList>
            <person name="Sun J.-Q."/>
        </authorList>
    </citation>
    <scope>NUCLEOTIDE SEQUENCE [LARGE SCALE GENOMIC DNA]</scope>
    <source>
        <strain evidence="2 3">CGMCC 1.15917</strain>
    </source>
</reference>
<evidence type="ECO:0000313" key="2">
    <source>
        <dbReference type="EMBL" id="MBU9712886.1"/>
    </source>
</evidence>
<dbReference type="Pfam" id="PF04854">
    <property type="entry name" value="DUF624"/>
    <property type="match status" value="1"/>
</dbReference>
<feature type="transmembrane region" description="Helical" evidence="1">
    <location>
        <begin position="141"/>
        <end position="166"/>
    </location>
</feature>
<comment type="caution">
    <text evidence="2">The sequence shown here is derived from an EMBL/GenBank/DDBJ whole genome shotgun (WGS) entry which is preliminary data.</text>
</comment>
<accession>A0ABS6JH02</accession>
<sequence>MGKIIIQIAEVIYKFVALNILWLIFFLVGLGIFGFMPSTVALFSIVRDWLRGDLDTSLFSRYLKYYKGEFVRSNILGVLFMILFYIIYVNFSFVSYYYDESIQIYIYIIIAGFGTILLMTFVNLFSVIAHFEYKIFQYIKVAAGLVFLKPINTLFQLIWLVAYFIIAINHPTIFVVIGVSVFAFVLMSINYSTFKKLGAV</sequence>